<feature type="compositionally biased region" description="Basic and acidic residues" evidence="1">
    <location>
        <begin position="122"/>
        <end position="132"/>
    </location>
</feature>
<feature type="region of interest" description="Disordered" evidence="1">
    <location>
        <begin position="201"/>
        <end position="221"/>
    </location>
</feature>
<protein>
    <recommendedName>
        <fullName evidence="2">DUF4806 domain-containing protein</fullName>
    </recommendedName>
</protein>
<dbReference type="PANTHER" id="PTHR34153">
    <property type="entry name" value="SI:CH211-262H13.3-RELATED-RELATED"/>
    <property type="match status" value="1"/>
</dbReference>
<proteinExistence type="predicted"/>
<name>A0A9Q1J1U5_SYNKA</name>
<dbReference type="Pfam" id="PF16064">
    <property type="entry name" value="DUF4806"/>
    <property type="match status" value="1"/>
</dbReference>
<comment type="caution">
    <text evidence="3">The sequence shown here is derived from an EMBL/GenBank/DDBJ whole genome shotgun (WGS) entry which is preliminary data.</text>
</comment>
<feature type="compositionally biased region" description="Polar residues" evidence="1">
    <location>
        <begin position="201"/>
        <end position="213"/>
    </location>
</feature>
<dbReference type="EMBL" id="JAINUF010000004">
    <property type="protein sequence ID" value="KAJ8363051.1"/>
    <property type="molecule type" value="Genomic_DNA"/>
</dbReference>
<feature type="region of interest" description="Disordered" evidence="1">
    <location>
        <begin position="82"/>
        <end position="151"/>
    </location>
</feature>
<keyword evidence="4" id="KW-1185">Reference proteome</keyword>
<gene>
    <name evidence="3" type="ORF">SKAU_G00118820</name>
</gene>
<dbReference type="AlphaFoldDB" id="A0A9Q1J1U5"/>
<evidence type="ECO:0000256" key="1">
    <source>
        <dbReference type="SAM" id="MobiDB-lite"/>
    </source>
</evidence>
<dbReference type="InterPro" id="IPR032071">
    <property type="entry name" value="DUF4806"/>
</dbReference>
<reference evidence="3" key="1">
    <citation type="journal article" date="2023" name="Science">
        <title>Genome structures resolve the early diversification of teleost fishes.</title>
        <authorList>
            <person name="Parey E."/>
            <person name="Louis A."/>
            <person name="Montfort J."/>
            <person name="Bouchez O."/>
            <person name="Roques C."/>
            <person name="Iampietro C."/>
            <person name="Lluch J."/>
            <person name="Castinel A."/>
            <person name="Donnadieu C."/>
            <person name="Desvignes T."/>
            <person name="Floi Bucao C."/>
            <person name="Jouanno E."/>
            <person name="Wen M."/>
            <person name="Mejri S."/>
            <person name="Dirks R."/>
            <person name="Jansen H."/>
            <person name="Henkel C."/>
            <person name="Chen W.J."/>
            <person name="Zahm M."/>
            <person name="Cabau C."/>
            <person name="Klopp C."/>
            <person name="Thompson A.W."/>
            <person name="Robinson-Rechavi M."/>
            <person name="Braasch I."/>
            <person name="Lecointre G."/>
            <person name="Bobe J."/>
            <person name="Postlethwait J.H."/>
            <person name="Berthelot C."/>
            <person name="Roest Crollius H."/>
            <person name="Guiguen Y."/>
        </authorList>
    </citation>
    <scope>NUCLEOTIDE SEQUENCE</scope>
    <source>
        <strain evidence="3">WJC10195</strain>
    </source>
</reference>
<feature type="domain" description="DUF4806" evidence="2">
    <location>
        <begin position="288"/>
        <end position="371"/>
    </location>
</feature>
<dbReference type="OrthoDB" id="8937260at2759"/>
<evidence type="ECO:0000313" key="3">
    <source>
        <dbReference type="EMBL" id="KAJ8363051.1"/>
    </source>
</evidence>
<dbReference type="PANTHER" id="PTHR34153:SF2">
    <property type="entry name" value="SI:CH211-262H13.3-RELATED"/>
    <property type="match status" value="1"/>
</dbReference>
<dbReference type="Proteomes" id="UP001152622">
    <property type="component" value="Chromosome 4"/>
</dbReference>
<sequence>MDNKVVQWCVVEFHDKSAAVVPSCWLDGTKCSWPPFDSQKILKAVKQQQQPGVGWSVHDSVRRLVTCETYEMAQNCLRKSVQPDCGTSDIQSEHETEERKKRKSKPNPRYDNGCNNASDTEVDSRAAGKTELAKPPTISPPERQGRNCSPTYPVMQNLQPSNDLPGRGPKCHLIQPPEQSRNESFYGECSLPEQYFYDAQGSSNPTYHSNPEQARNGPEMQWHESRQESRQLMRDIGVNKMTAMLAQVIHEIKEVRQDALTIQTELKEIKDFLGRSSQSSDSLVLTTPSVLLPLKNIEQFDEAERVLQRETERHKMVSRFAMVGGANIDVVVRRMLSAALTNQLACSFNWAGKGTKRAFKETLVQDCMFGAVQHRMKGTTHLVFAEIVKKWLRYAPERGGGIPRN</sequence>
<evidence type="ECO:0000259" key="2">
    <source>
        <dbReference type="Pfam" id="PF16064"/>
    </source>
</evidence>
<organism evidence="3 4">
    <name type="scientific">Synaphobranchus kaupii</name>
    <name type="common">Kaup's arrowtooth eel</name>
    <dbReference type="NCBI Taxonomy" id="118154"/>
    <lineage>
        <taxon>Eukaryota</taxon>
        <taxon>Metazoa</taxon>
        <taxon>Chordata</taxon>
        <taxon>Craniata</taxon>
        <taxon>Vertebrata</taxon>
        <taxon>Euteleostomi</taxon>
        <taxon>Actinopterygii</taxon>
        <taxon>Neopterygii</taxon>
        <taxon>Teleostei</taxon>
        <taxon>Anguilliformes</taxon>
        <taxon>Synaphobranchidae</taxon>
        <taxon>Synaphobranchus</taxon>
    </lineage>
</organism>
<accession>A0A9Q1J1U5</accession>
<evidence type="ECO:0000313" key="4">
    <source>
        <dbReference type="Proteomes" id="UP001152622"/>
    </source>
</evidence>